<dbReference type="SUPFAM" id="SSF54523">
    <property type="entry name" value="Pili subunits"/>
    <property type="match status" value="1"/>
</dbReference>
<comment type="caution">
    <text evidence="2">The sequence shown here is derived from an EMBL/GenBank/DDBJ whole genome shotgun (WGS) entry which is preliminary data.</text>
</comment>
<keyword evidence="1" id="KW-0472">Membrane</keyword>
<gene>
    <name evidence="2" type="ORF">UT61_C0045G0007</name>
</gene>
<dbReference type="Gene3D" id="3.30.700.10">
    <property type="entry name" value="Glycoprotein, Type 4 Pilin"/>
    <property type="match status" value="1"/>
</dbReference>
<dbReference type="Proteomes" id="UP000034793">
    <property type="component" value="Unassembled WGS sequence"/>
</dbReference>
<sequence length="169" mass="17748">MTAYIKKGFTLIELLIVMAILGVLAVIVLVAINPVEQLARARDTGRISAVQQLGRAVVAYYTSNQQYPLGASWSTDITASGDLNTFPTSVSTADAACGTNAVNGYCYNVATVVNTNDQAVVYSQLISQQQINKCAAGQTPYSVFSTFDGRGGVTCGAAEPAAGVTLTYY</sequence>
<dbReference type="NCBIfam" id="TIGR02532">
    <property type="entry name" value="IV_pilin_GFxxxE"/>
    <property type="match status" value="1"/>
</dbReference>
<dbReference type="PANTHER" id="PTHR30093">
    <property type="entry name" value="GENERAL SECRETION PATHWAY PROTEIN G"/>
    <property type="match status" value="1"/>
</dbReference>
<dbReference type="AlphaFoldDB" id="A0A0G0PU61"/>
<accession>A0A0G0PU61</accession>
<dbReference type="PROSITE" id="PS00409">
    <property type="entry name" value="PROKAR_NTER_METHYL"/>
    <property type="match status" value="1"/>
</dbReference>
<dbReference type="InterPro" id="IPR045584">
    <property type="entry name" value="Pilin-like"/>
</dbReference>
<dbReference type="Pfam" id="PF07963">
    <property type="entry name" value="N_methyl"/>
    <property type="match status" value="1"/>
</dbReference>
<keyword evidence="1" id="KW-0812">Transmembrane</keyword>
<reference evidence="2 3" key="1">
    <citation type="journal article" date="2015" name="Nature">
        <title>rRNA introns, odd ribosomes, and small enigmatic genomes across a large radiation of phyla.</title>
        <authorList>
            <person name="Brown C.T."/>
            <person name="Hug L.A."/>
            <person name="Thomas B.C."/>
            <person name="Sharon I."/>
            <person name="Castelle C.J."/>
            <person name="Singh A."/>
            <person name="Wilkins M.J."/>
            <person name="Williams K.H."/>
            <person name="Banfield J.F."/>
        </authorList>
    </citation>
    <scope>NUCLEOTIDE SEQUENCE [LARGE SCALE GENOMIC DNA]</scope>
</reference>
<evidence type="ECO:0000256" key="1">
    <source>
        <dbReference type="SAM" id="Phobius"/>
    </source>
</evidence>
<name>A0A0G0PU61_9BACT</name>
<proteinExistence type="predicted"/>
<dbReference type="EMBL" id="LBXL01000045">
    <property type="protein sequence ID" value="KKR28621.1"/>
    <property type="molecule type" value="Genomic_DNA"/>
</dbReference>
<feature type="transmembrane region" description="Helical" evidence="1">
    <location>
        <begin position="12"/>
        <end position="32"/>
    </location>
</feature>
<evidence type="ECO:0000313" key="3">
    <source>
        <dbReference type="Proteomes" id="UP000034793"/>
    </source>
</evidence>
<organism evidence="2 3">
    <name type="scientific">Candidatus Woesebacteria bacterium GW2011_GWA1_39_8</name>
    <dbReference type="NCBI Taxonomy" id="1618552"/>
    <lineage>
        <taxon>Bacteria</taxon>
        <taxon>Candidatus Woeseibacteriota</taxon>
    </lineage>
</organism>
<protein>
    <submittedName>
        <fullName evidence="2">Uncharacterized protein</fullName>
    </submittedName>
</protein>
<keyword evidence="1" id="KW-1133">Transmembrane helix</keyword>
<evidence type="ECO:0000313" key="2">
    <source>
        <dbReference type="EMBL" id="KKR28621.1"/>
    </source>
</evidence>
<dbReference type="InterPro" id="IPR012902">
    <property type="entry name" value="N_methyl_site"/>
</dbReference>